<keyword evidence="8" id="KW-0963">Cytoplasm</keyword>
<dbReference type="InterPro" id="IPR036565">
    <property type="entry name" value="Mur-like_cat_sf"/>
</dbReference>
<organism evidence="22 23">
    <name type="scientific">Ogataea haglerorum</name>
    <dbReference type="NCBI Taxonomy" id="1937702"/>
    <lineage>
        <taxon>Eukaryota</taxon>
        <taxon>Fungi</taxon>
        <taxon>Dikarya</taxon>
        <taxon>Ascomycota</taxon>
        <taxon>Saccharomycotina</taxon>
        <taxon>Pichiomycetes</taxon>
        <taxon>Pichiales</taxon>
        <taxon>Pichiaceae</taxon>
        <taxon>Ogataea</taxon>
    </lineage>
</organism>
<keyword evidence="10" id="KW-0436">Ligase</keyword>
<evidence type="ECO:0000256" key="12">
    <source>
        <dbReference type="ARBA" id="ARBA00022741"/>
    </source>
</evidence>
<evidence type="ECO:0000256" key="4">
    <source>
        <dbReference type="ARBA" id="ARBA00004496"/>
    </source>
</evidence>
<protein>
    <recommendedName>
        <fullName evidence="7">tetrahydrofolate synthase</fullName>
        <ecNumber evidence="7">6.3.2.17</ecNumber>
    </recommendedName>
    <alternativeName>
        <fullName evidence="19">Folylpoly-gamma-glutamate synthetase</fullName>
    </alternativeName>
    <alternativeName>
        <fullName evidence="18">Tetrahydrofolylpolyglutamate synthase</fullName>
    </alternativeName>
</protein>
<comment type="catalytic activity">
    <reaction evidence="20">
        <text>(6S)-5,6,7,8-tetrahydrofolyl-(gamma-L-Glu)(n) + L-glutamate + ATP = (6S)-5,6,7,8-tetrahydrofolyl-(gamma-L-Glu)(n+1) + ADP + phosphate + H(+)</text>
        <dbReference type="Rhea" id="RHEA:10580"/>
        <dbReference type="Rhea" id="RHEA-COMP:14738"/>
        <dbReference type="Rhea" id="RHEA-COMP:14740"/>
        <dbReference type="ChEBI" id="CHEBI:15378"/>
        <dbReference type="ChEBI" id="CHEBI:29985"/>
        <dbReference type="ChEBI" id="CHEBI:30616"/>
        <dbReference type="ChEBI" id="CHEBI:43474"/>
        <dbReference type="ChEBI" id="CHEBI:141005"/>
        <dbReference type="ChEBI" id="CHEBI:456216"/>
        <dbReference type="EC" id="6.3.2.17"/>
    </reaction>
</comment>
<dbReference type="PANTHER" id="PTHR11136:SF5">
    <property type="entry name" value="FOLYLPOLYGLUTAMATE SYNTHASE, MITOCHONDRIAL"/>
    <property type="match status" value="1"/>
</dbReference>
<dbReference type="GO" id="GO:0046872">
    <property type="term" value="F:metal ion binding"/>
    <property type="evidence" value="ECO:0007669"/>
    <property type="project" value="UniProtKB-KW"/>
</dbReference>
<dbReference type="InterPro" id="IPR001645">
    <property type="entry name" value="Folylpolyglutamate_synth"/>
</dbReference>
<dbReference type="GO" id="GO:0004326">
    <property type="term" value="F:tetrahydrofolylpolyglutamate synthase activity"/>
    <property type="evidence" value="ECO:0007669"/>
    <property type="project" value="UniProtKB-EC"/>
</dbReference>
<name>A0AAN6D3T4_9ASCO</name>
<comment type="subcellular location">
    <subcellularLocation>
        <location evidence="4">Cytoplasm</location>
    </subcellularLocation>
    <subcellularLocation>
        <location evidence="2">Mitochondrion inner membrane</location>
    </subcellularLocation>
    <subcellularLocation>
        <location evidence="3">Mitochondrion matrix</location>
    </subcellularLocation>
</comment>
<feature type="region of interest" description="Disordered" evidence="21">
    <location>
        <begin position="343"/>
        <end position="467"/>
    </location>
</feature>
<dbReference type="PANTHER" id="PTHR11136">
    <property type="entry name" value="FOLYLPOLYGLUTAMATE SYNTHASE-RELATED"/>
    <property type="match status" value="1"/>
</dbReference>
<comment type="caution">
    <text evidence="22">The sequence shown here is derived from an EMBL/GenBank/DDBJ whole genome shotgun (WGS) entry which is preliminary data.</text>
</comment>
<comment type="pathway">
    <text evidence="5">Cofactor biosynthesis; tetrahydrofolylpolyglutamate biosynthesis.</text>
</comment>
<evidence type="ECO:0000256" key="15">
    <source>
        <dbReference type="ARBA" id="ARBA00022842"/>
    </source>
</evidence>
<evidence type="ECO:0000256" key="7">
    <source>
        <dbReference type="ARBA" id="ARBA00013025"/>
    </source>
</evidence>
<dbReference type="GO" id="GO:0005759">
    <property type="term" value="C:mitochondrial matrix"/>
    <property type="evidence" value="ECO:0007669"/>
    <property type="project" value="UniProtKB-SubCell"/>
</dbReference>
<accession>A0AAN6D3T4</accession>
<dbReference type="FunFam" id="3.40.1190.10:FF:000009">
    <property type="entry name" value="Folylpolyglutamate synthase"/>
    <property type="match status" value="1"/>
</dbReference>
<evidence type="ECO:0000256" key="10">
    <source>
        <dbReference type="ARBA" id="ARBA00022598"/>
    </source>
</evidence>
<feature type="compositionally biased region" description="Basic and acidic residues" evidence="21">
    <location>
        <begin position="427"/>
        <end position="436"/>
    </location>
</feature>
<dbReference type="GO" id="GO:0005829">
    <property type="term" value="C:cytosol"/>
    <property type="evidence" value="ECO:0007669"/>
    <property type="project" value="TreeGrafter"/>
</dbReference>
<proteinExistence type="inferred from homology"/>
<evidence type="ECO:0000256" key="9">
    <source>
        <dbReference type="ARBA" id="ARBA00022563"/>
    </source>
</evidence>
<dbReference type="GO" id="GO:0005743">
    <property type="term" value="C:mitochondrial inner membrane"/>
    <property type="evidence" value="ECO:0007669"/>
    <property type="project" value="UniProtKB-SubCell"/>
</dbReference>
<dbReference type="SUPFAM" id="SSF53623">
    <property type="entry name" value="MurD-like peptide ligases, catalytic domain"/>
    <property type="match status" value="1"/>
</dbReference>
<feature type="compositionally biased region" description="Gly residues" evidence="21">
    <location>
        <begin position="455"/>
        <end position="467"/>
    </location>
</feature>
<keyword evidence="15" id="KW-0460">Magnesium</keyword>
<dbReference type="EC" id="6.3.2.17" evidence="7"/>
<evidence type="ECO:0000313" key="22">
    <source>
        <dbReference type="EMBL" id="KAG7725208.1"/>
    </source>
</evidence>
<evidence type="ECO:0000256" key="2">
    <source>
        <dbReference type="ARBA" id="ARBA00004273"/>
    </source>
</evidence>
<keyword evidence="12" id="KW-0547">Nucleotide-binding</keyword>
<evidence type="ECO:0000256" key="20">
    <source>
        <dbReference type="ARBA" id="ARBA00047493"/>
    </source>
</evidence>
<keyword evidence="9" id="KW-0554">One-carbon metabolism</keyword>
<comment type="similarity">
    <text evidence="6">Belongs to the folylpolyglutamate synthase family.</text>
</comment>
<evidence type="ECO:0000256" key="13">
    <source>
        <dbReference type="ARBA" id="ARBA00022792"/>
    </source>
</evidence>
<evidence type="ECO:0000256" key="1">
    <source>
        <dbReference type="ARBA" id="ARBA00001944"/>
    </source>
</evidence>
<evidence type="ECO:0000256" key="3">
    <source>
        <dbReference type="ARBA" id="ARBA00004305"/>
    </source>
</evidence>
<evidence type="ECO:0000256" key="16">
    <source>
        <dbReference type="ARBA" id="ARBA00023128"/>
    </source>
</evidence>
<dbReference type="Gene3D" id="3.40.1190.10">
    <property type="entry name" value="Mur-like, catalytic domain"/>
    <property type="match status" value="1"/>
</dbReference>
<evidence type="ECO:0000256" key="14">
    <source>
        <dbReference type="ARBA" id="ARBA00022840"/>
    </source>
</evidence>
<keyword evidence="16" id="KW-0496">Mitochondrion</keyword>
<evidence type="ECO:0000313" key="23">
    <source>
        <dbReference type="Proteomes" id="UP000738402"/>
    </source>
</evidence>
<dbReference type="AlphaFoldDB" id="A0AAN6D3T4"/>
<dbReference type="GO" id="GO:0006730">
    <property type="term" value="P:one-carbon metabolic process"/>
    <property type="evidence" value="ECO:0007669"/>
    <property type="project" value="UniProtKB-KW"/>
</dbReference>
<dbReference type="Proteomes" id="UP000738402">
    <property type="component" value="Unassembled WGS sequence"/>
</dbReference>
<evidence type="ECO:0000256" key="8">
    <source>
        <dbReference type="ARBA" id="ARBA00022490"/>
    </source>
</evidence>
<evidence type="ECO:0000256" key="21">
    <source>
        <dbReference type="SAM" id="MobiDB-lite"/>
    </source>
</evidence>
<evidence type="ECO:0000256" key="6">
    <source>
        <dbReference type="ARBA" id="ARBA00008276"/>
    </source>
</evidence>
<gene>
    <name evidence="22" type="ORF">KL933_004222</name>
</gene>
<evidence type="ECO:0000256" key="11">
    <source>
        <dbReference type="ARBA" id="ARBA00022723"/>
    </source>
</evidence>
<reference evidence="22" key="1">
    <citation type="journal article" date="2021" name="G3 (Bethesda)">
        <title>Genomic diversity, chromosomal rearrangements, and interspecies hybridization in the ogataea polymorpha species complex.</title>
        <authorList>
            <person name="Hanson S.J."/>
            <person name="Cinneide E.O."/>
            <person name="Salzberg L.I."/>
            <person name="Wolfe K.H."/>
            <person name="McGowan J."/>
            <person name="Fitzpatrick D.A."/>
            <person name="Matlin K."/>
        </authorList>
    </citation>
    <scope>NUCLEOTIDE SEQUENCE</scope>
    <source>
        <strain evidence="22">83-405-1</strain>
    </source>
</reference>
<evidence type="ECO:0000256" key="5">
    <source>
        <dbReference type="ARBA" id="ARBA00005150"/>
    </source>
</evidence>
<keyword evidence="13" id="KW-0999">Mitochondrion inner membrane</keyword>
<keyword evidence="17" id="KW-0472">Membrane</keyword>
<dbReference type="NCBIfam" id="TIGR01499">
    <property type="entry name" value="folC"/>
    <property type="match status" value="1"/>
</dbReference>
<dbReference type="EMBL" id="JAHLUH010000013">
    <property type="protein sequence ID" value="KAG7725208.1"/>
    <property type="molecule type" value="Genomic_DNA"/>
</dbReference>
<comment type="cofactor">
    <cofactor evidence="1">
        <name>a monovalent cation</name>
        <dbReference type="ChEBI" id="CHEBI:60242"/>
    </cofactor>
</comment>
<feature type="compositionally biased region" description="Basic and acidic residues" evidence="21">
    <location>
        <begin position="349"/>
        <end position="364"/>
    </location>
</feature>
<dbReference type="GO" id="GO:0005524">
    <property type="term" value="F:ATP binding"/>
    <property type="evidence" value="ECO:0007669"/>
    <property type="project" value="UniProtKB-KW"/>
</dbReference>
<sequence>MIKRTYKDAINALNSLQSNAATIEAARRAAGANNSRLIPEMLEWTRRIGYKPEDLDRLNVIHVTGTKGKGSTCAFATSILLQYRSPVQVPGAKITKIGLYTSPHLKSVRERLMINGKPISEALFTKYFFDVWDRLSASASDPEQFPEMGPGVKPAYFRFLTLLSFHAFSSEKVDTAVYEVGVGGEYDSTNIFVRPTACGISSLGIDHTAVLGDTLEKIAWNKAGIFKQGAACFTVEQPEAALRVIRERAAEKRVATPERVPGRLPVQGASGAAGLRAGRLRGAARGVCHWARAGVVARPVPDHPRQQKGRHHLVRGRRAHGGEHCERHGVVCAVRARVAPQGAAVQPADQERGEPAEKTARADGRGGQAVRQRHLLHERDVRGRQVQRRPCLDERGPGQGGLDGGAEADGLDLGRAEQGLAQTPVPRHRDEPELHPDAGGPAGRVCVRVSAPGGRLPGGSGGPKLNE</sequence>
<keyword evidence="11" id="KW-0479">Metal-binding</keyword>
<evidence type="ECO:0000256" key="18">
    <source>
        <dbReference type="ARBA" id="ARBA00030592"/>
    </source>
</evidence>
<keyword evidence="14" id="KW-0067">ATP-binding</keyword>
<evidence type="ECO:0000256" key="17">
    <source>
        <dbReference type="ARBA" id="ARBA00023136"/>
    </source>
</evidence>
<evidence type="ECO:0000256" key="19">
    <source>
        <dbReference type="ARBA" id="ARBA00030876"/>
    </source>
</evidence>